<dbReference type="PANTHER" id="PTHR18937">
    <property type="entry name" value="STRUCTURAL MAINTENANCE OF CHROMOSOMES SMC FAMILY MEMBER"/>
    <property type="match status" value="1"/>
</dbReference>
<feature type="coiled-coil region" evidence="1">
    <location>
        <begin position="1688"/>
        <end position="1715"/>
    </location>
</feature>
<feature type="coiled-coil region" evidence="1">
    <location>
        <begin position="515"/>
        <end position="752"/>
    </location>
</feature>
<proteinExistence type="predicted"/>
<feature type="coiled-coil region" evidence="1">
    <location>
        <begin position="1014"/>
        <end position="1360"/>
    </location>
</feature>
<dbReference type="Proteomes" id="UP000247409">
    <property type="component" value="Unassembled WGS sequence"/>
</dbReference>
<gene>
    <name evidence="3" type="ORF">BWQ96_06786</name>
</gene>
<feature type="region of interest" description="Disordered" evidence="2">
    <location>
        <begin position="163"/>
        <end position="184"/>
    </location>
</feature>
<feature type="region of interest" description="Disordered" evidence="2">
    <location>
        <begin position="796"/>
        <end position="818"/>
    </location>
</feature>
<accession>A0A2V3IN49</accession>
<keyword evidence="1" id="KW-0175">Coiled coil</keyword>
<dbReference type="STRING" id="448386.A0A2V3IN49"/>
<feature type="coiled-coil region" evidence="1">
    <location>
        <begin position="17"/>
        <end position="72"/>
    </location>
</feature>
<feature type="region of interest" description="Disordered" evidence="2">
    <location>
        <begin position="1853"/>
        <end position="1919"/>
    </location>
</feature>
<sequence length="1919" mass="220799">MPNATPPTDQSHMHTTITRLQTELARRKRTLEKTLRNETQLEQLLLTSERDIESLRQQLQHQKEHAQNQNHEKDHLFKHAHHQLTQCHQQLGEYQSCLNHPTEQGKDDCKRFQPILEHKDRIHQHSTTHLQNSLNQRDHQMQQLVQDVTNLSKQSHQLHQRCQQQKEHHRQLEQQRDSFKHQAQRLQAQLTDLHHHSHRLRSQLSQMPDPDTHRQVQSQLEHLRKQFNNVQTQLHDSRQQANVFKHQCAVHENTIVDTNSQLHTVKQQLSEARQRLQSQSSQFDAALDQARIANEQLQANLQQVEKLLQERPTEEQYHKLQSTVAEKEHIITLKHSLLQAADHQASQTQQRTAARVSELHSHLQDARTASEELKTNVQQLQHQLEQRPTEEQYRTLQSNLAEKERIISQNDANLQDANQKASQAQQRAHARVSELELHLQDARTATDQLKTSVQQLENQLEQRPTEEQYQTLQSSVVQKERIISEKDALLQAAKESLSEDQQRAAARVSELDSQFRDARTAHSELAANLQQLQQQLQERPTEEQYQALQSAVAEKEQIIAKKQSLLHDANQQLSEAQQRLTSQASEFQVEISNARDANKDLEATLQGVQDELAKRPTEESYQEIQSNLKEHEELISQKDSLLQSTSQQLSETVERADALKSEFESRLNDARATNDELRTNLEETESKLKARPTTQELQELKNNLEDNASALTKLQEERDSLQNDLDQLKETCEKQRVEIEEKTNLLVDAKNQLVECGEHINASEARLKEEISRFNAMFEEKDGVIADMESKLSECKQEATTSTHSLEQERQRLEKSLEETRKKASEELGKVCESHQVLAAEHADLQKQFHELSLEREMLKKQLAISDSTISSKQSVLESLKTEEQGLSQKLNKLVRDNSSLQKMLQKSDSLVAEAKEASEKVVHVQALEYTKEKSALQAQLALSKSQEDISIECLRRIVKRLNHILTLAHDRENIGAVEINEETSTNQLQAAANAAVVAIEEDLQVGIHLHSEVQVLEAREEALRKRIESLEDENTTLITTVHEAQAEAIKKNSHIEALTNKHNEMGKIAATYKQIAEESEKRLQDQEDAAEVTISAVSEELGRVEREYKRLQAAKTDADHQLQDLSRRLAAKANVEAQLDEIQKAHAERTKDVSVQIKRLEEEKKILEAKLTSTSSSVSSTEIALEEMRQSLLTITNERDQLEMERKKLDSERHSLEERNKEMVAECDKIKSEVERLSAALKEKASIEVLYSSANENHKQELSAMDNKLRELVETKSNLQQQLVVSSNDLKLAREALETCEEKLRSADQRCSDLTTERGRATADILQLKDAVRLASEQKASLQESIPKLEHELESLRASNASYIAADASLRENVVSRQKELDESFSKQSDLSKKIASLEEDIQNSAILFEEQKDSLIVKLDQEKKSELAKLQNDFKARFREASERAEQTINNLSSEVTSLEAKLRDSSIELESRGDDLRGQLEAKESELAEMRRKLQAATEAHQVSQSKREELEAELEENRCVLKENQVRVEELIATQREKEEEIRRFTEKYERAATAIHVLESRVSDSETTNAQVEADLRKNLLDLSEKLQSTKTERAELERCLQDKEELSTKRLTEIERLTSTVIPRLKEEADTQQQETERLAGILDAKNQEWKTLNSTLSHENMAISCELDDAKRKLRLSEEAILRKESVIEDLKKDISEKDKELEALEGTQPRKDEMLRKASEHAARLQREVDLHREWKEEETRRSTEVAERLHREIDIHQQRIASFERELGNKEAEYANVEAQFQKSNEKCINLEKEMEKLSLSMSDLKEKSEEVTELQRVYGKLTRKVKNLQRKAHRAELSLRHERKKHAAVTKKYELESKRQVSPSTKGLSPAMKRARAQSLRPPLSPRDANARPPLMPKLQNARRSLDFG</sequence>
<keyword evidence="4" id="KW-1185">Reference proteome</keyword>
<dbReference type="OrthoDB" id="10635666at2759"/>
<feature type="coiled-coil region" evidence="1">
    <location>
        <begin position="213"/>
        <end position="310"/>
    </location>
</feature>
<feature type="compositionally biased region" description="Basic and acidic residues" evidence="2">
    <location>
        <begin position="164"/>
        <end position="180"/>
    </location>
</feature>
<feature type="coiled-coil region" evidence="1">
    <location>
        <begin position="1437"/>
        <end position="1612"/>
    </location>
</feature>
<evidence type="ECO:0000256" key="1">
    <source>
        <dbReference type="SAM" id="Coils"/>
    </source>
</evidence>
<reference evidence="3 4" key="1">
    <citation type="journal article" date="2018" name="Mol. Biol. Evol.">
        <title>Analysis of the draft genome of the red seaweed Gracilariopsis chorda provides insights into genome size evolution in Rhodophyta.</title>
        <authorList>
            <person name="Lee J."/>
            <person name="Yang E.C."/>
            <person name="Graf L."/>
            <person name="Yang J.H."/>
            <person name="Qiu H."/>
            <person name="Zel Zion U."/>
            <person name="Chan C.X."/>
            <person name="Stephens T.G."/>
            <person name="Weber A.P.M."/>
            <person name="Boo G.H."/>
            <person name="Boo S.M."/>
            <person name="Kim K.M."/>
            <person name="Shin Y."/>
            <person name="Jung M."/>
            <person name="Lee S.J."/>
            <person name="Yim H.S."/>
            <person name="Lee J.H."/>
            <person name="Bhattacharya D."/>
            <person name="Yoon H.S."/>
        </authorList>
    </citation>
    <scope>NUCLEOTIDE SEQUENCE [LARGE SCALE GENOMIC DNA]</scope>
    <source>
        <strain evidence="3 4">SKKU-2015</strain>
        <tissue evidence="3">Whole body</tissue>
    </source>
</reference>
<evidence type="ECO:0000313" key="4">
    <source>
        <dbReference type="Proteomes" id="UP000247409"/>
    </source>
</evidence>
<evidence type="ECO:0000313" key="3">
    <source>
        <dbReference type="EMBL" id="PXF43493.1"/>
    </source>
</evidence>
<dbReference type="Gene3D" id="1.20.5.1160">
    <property type="entry name" value="Vasodilator-stimulated phosphoprotein"/>
    <property type="match status" value="1"/>
</dbReference>
<evidence type="ECO:0000256" key="2">
    <source>
        <dbReference type="SAM" id="MobiDB-lite"/>
    </source>
</evidence>
<protein>
    <submittedName>
        <fullName evidence="3">Uncharacterized protein</fullName>
    </submittedName>
</protein>
<feature type="compositionally biased region" description="Basic and acidic residues" evidence="2">
    <location>
        <begin position="806"/>
        <end position="818"/>
    </location>
</feature>
<dbReference type="EMBL" id="NBIV01000124">
    <property type="protein sequence ID" value="PXF43493.1"/>
    <property type="molecule type" value="Genomic_DNA"/>
</dbReference>
<feature type="coiled-coil region" evidence="1">
    <location>
        <begin position="363"/>
        <end position="459"/>
    </location>
</feature>
<comment type="caution">
    <text evidence="3">The sequence shown here is derived from an EMBL/GenBank/DDBJ whole genome shotgun (WGS) entry which is preliminary data.</text>
</comment>
<dbReference type="Gene3D" id="1.10.287.1490">
    <property type="match status" value="2"/>
</dbReference>
<name>A0A2V3IN49_9FLOR</name>
<organism evidence="3 4">
    <name type="scientific">Gracilariopsis chorda</name>
    <dbReference type="NCBI Taxonomy" id="448386"/>
    <lineage>
        <taxon>Eukaryota</taxon>
        <taxon>Rhodophyta</taxon>
        <taxon>Florideophyceae</taxon>
        <taxon>Rhodymeniophycidae</taxon>
        <taxon>Gracilariales</taxon>
        <taxon>Gracilariaceae</taxon>
        <taxon>Gracilariopsis</taxon>
    </lineage>
</organism>